<dbReference type="Proteomes" id="UP000799766">
    <property type="component" value="Unassembled WGS sequence"/>
</dbReference>
<dbReference type="AlphaFoldDB" id="A0A6A6P9I6"/>
<protein>
    <submittedName>
        <fullName evidence="1">Uncharacterized protein</fullName>
    </submittedName>
</protein>
<keyword evidence="2" id="KW-1185">Reference proteome</keyword>
<evidence type="ECO:0000313" key="1">
    <source>
        <dbReference type="EMBL" id="KAF2460462.1"/>
    </source>
</evidence>
<gene>
    <name evidence="1" type="ORF">BDY21DRAFT_335496</name>
</gene>
<proteinExistence type="predicted"/>
<name>A0A6A6P9I6_9PEZI</name>
<accession>A0A6A6P9I6</accession>
<sequence length="152" mass="17114">MTVSSTPGNQPHRPSIQPGNSINFYVPSYTKYNTNAAWATYGLTGRTLGAASPLLCRELFLQHSPSLISESIDVDLLPLLRPKDDKNLFPFITNKAALTGKSFYLTPSALSLASFPLLHLLSCWKWVYSLPRQPMRQLITFYSHRPTTLKMR</sequence>
<evidence type="ECO:0000313" key="2">
    <source>
        <dbReference type="Proteomes" id="UP000799766"/>
    </source>
</evidence>
<organism evidence="1 2">
    <name type="scientific">Lineolata rhizophorae</name>
    <dbReference type="NCBI Taxonomy" id="578093"/>
    <lineage>
        <taxon>Eukaryota</taxon>
        <taxon>Fungi</taxon>
        <taxon>Dikarya</taxon>
        <taxon>Ascomycota</taxon>
        <taxon>Pezizomycotina</taxon>
        <taxon>Dothideomycetes</taxon>
        <taxon>Dothideomycetes incertae sedis</taxon>
        <taxon>Lineolatales</taxon>
        <taxon>Lineolataceae</taxon>
        <taxon>Lineolata</taxon>
    </lineage>
</organism>
<reference evidence="1" key="1">
    <citation type="journal article" date="2020" name="Stud. Mycol.">
        <title>101 Dothideomycetes genomes: a test case for predicting lifestyles and emergence of pathogens.</title>
        <authorList>
            <person name="Haridas S."/>
            <person name="Albert R."/>
            <person name="Binder M."/>
            <person name="Bloem J."/>
            <person name="Labutti K."/>
            <person name="Salamov A."/>
            <person name="Andreopoulos B."/>
            <person name="Baker S."/>
            <person name="Barry K."/>
            <person name="Bills G."/>
            <person name="Bluhm B."/>
            <person name="Cannon C."/>
            <person name="Castanera R."/>
            <person name="Culley D."/>
            <person name="Daum C."/>
            <person name="Ezra D."/>
            <person name="Gonzalez J."/>
            <person name="Henrissat B."/>
            <person name="Kuo A."/>
            <person name="Liang C."/>
            <person name="Lipzen A."/>
            <person name="Lutzoni F."/>
            <person name="Magnuson J."/>
            <person name="Mondo S."/>
            <person name="Nolan M."/>
            <person name="Ohm R."/>
            <person name="Pangilinan J."/>
            <person name="Park H.-J."/>
            <person name="Ramirez L."/>
            <person name="Alfaro M."/>
            <person name="Sun H."/>
            <person name="Tritt A."/>
            <person name="Yoshinaga Y."/>
            <person name="Zwiers L.-H."/>
            <person name="Turgeon B."/>
            <person name="Goodwin S."/>
            <person name="Spatafora J."/>
            <person name="Crous P."/>
            <person name="Grigoriev I."/>
        </authorList>
    </citation>
    <scope>NUCLEOTIDE SEQUENCE</scope>
    <source>
        <strain evidence="1">ATCC 16933</strain>
    </source>
</reference>
<dbReference type="EMBL" id="MU001673">
    <property type="protein sequence ID" value="KAF2460462.1"/>
    <property type="molecule type" value="Genomic_DNA"/>
</dbReference>